<organism evidence="1 2">
    <name type="scientific">Secundilactobacillus silagei JCM 19001</name>
    <dbReference type="NCBI Taxonomy" id="1302250"/>
    <lineage>
        <taxon>Bacteria</taxon>
        <taxon>Bacillati</taxon>
        <taxon>Bacillota</taxon>
        <taxon>Bacilli</taxon>
        <taxon>Lactobacillales</taxon>
        <taxon>Lactobacillaceae</taxon>
        <taxon>Secundilactobacillus</taxon>
    </lineage>
</organism>
<dbReference type="EMBL" id="BCMG01000012">
    <property type="protein sequence ID" value="GAX02071.1"/>
    <property type="molecule type" value="Genomic_DNA"/>
</dbReference>
<reference evidence="1 2" key="1">
    <citation type="submission" date="2015-11" db="EMBL/GenBank/DDBJ databases">
        <title>Draft genome sequences of new species of the genus Lactobacillus isolated from orchardgrass silage.</title>
        <authorList>
            <person name="Tohno M."/>
            <person name="Tanizawa Y."/>
            <person name="Arita M."/>
        </authorList>
    </citation>
    <scope>NUCLEOTIDE SEQUENCE [LARGE SCALE GENOMIC DNA]</scope>
    <source>
        <strain evidence="1 2">IWT126</strain>
    </source>
</reference>
<name>A0A1Z5IKW7_9LACO</name>
<protein>
    <recommendedName>
        <fullName evidence="3">D-alanyl-D-alanine carboxypeptidase</fullName>
    </recommendedName>
</protein>
<keyword evidence="2" id="KW-1185">Reference proteome</keyword>
<sequence length="279" mass="31468">MRKIIQNVLLIGIVFGLGIIFNTSTSRAATLKSTSPDNINNGGNWVTYFPNLTKIKSHNAYMWNMKHTKKIHNLNSYKNTDWYIVQTFTRTVNSKKSTYFKVTNFGKKITGLVYGGYPIKAKVTPITSFNNDLSYKNYLESSQTQKLARGLMKLFPNSKVTLKLSKYIHDNPMTETDVTSNQPGYTSNVPGYKDVFAPEKAREIFSPQTLALSFTTINKLSNYFDTHGYNAQKRASMKDYELGVYVQNAVSTTANDKNNMPASTPATTQIEFILAKPIN</sequence>
<dbReference type="AlphaFoldDB" id="A0A1Z5IKW7"/>
<proteinExistence type="predicted"/>
<evidence type="ECO:0000313" key="2">
    <source>
        <dbReference type="Proteomes" id="UP000198402"/>
    </source>
</evidence>
<accession>A0A1Z5IKW7</accession>
<evidence type="ECO:0000313" key="1">
    <source>
        <dbReference type="EMBL" id="GAX02071.1"/>
    </source>
</evidence>
<evidence type="ECO:0008006" key="3">
    <source>
        <dbReference type="Google" id="ProtNLM"/>
    </source>
</evidence>
<gene>
    <name evidence="1" type="ORF">IWT126_02135</name>
</gene>
<dbReference type="OrthoDB" id="2318771at2"/>
<comment type="caution">
    <text evidence="1">The sequence shown here is derived from an EMBL/GenBank/DDBJ whole genome shotgun (WGS) entry which is preliminary data.</text>
</comment>
<dbReference type="RefSeq" id="WP_089137166.1">
    <property type="nucleotide sequence ID" value="NZ_BCMG01000012.1"/>
</dbReference>
<dbReference type="Proteomes" id="UP000198402">
    <property type="component" value="Unassembled WGS sequence"/>
</dbReference>